<evidence type="ECO:0000313" key="5">
    <source>
        <dbReference type="Proteomes" id="UP000553957"/>
    </source>
</evidence>
<feature type="transmembrane region" description="Helical" evidence="1">
    <location>
        <begin position="71"/>
        <end position="89"/>
    </location>
</feature>
<reference evidence="3 4" key="1">
    <citation type="submission" date="2020-05" db="EMBL/GenBank/DDBJ databases">
        <title>Genome sequence of Kribbella sandramycini ATCC 39419.</title>
        <authorList>
            <person name="Maclea K.S."/>
            <person name="Fair J.L."/>
        </authorList>
    </citation>
    <scope>NUCLEOTIDE SEQUENCE [LARGE SCALE GENOMIC DNA]</scope>
    <source>
        <strain evidence="3 4">ATCC 39419</strain>
    </source>
</reference>
<name>A0A7Y4L3Z0_9ACTN</name>
<feature type="transmembrane region" description="Helical" evidence="1">
    <location>
        <begin position="7"/>
        <end position="28"/>
    </location>
</feature>
<keyword evidence="1" id="KW-1133">Transmembrane helix</keyword>
<feature type="transmembrane region" description="Helical" evidence="1">
    <location>
        <begin position="323"/>
        <end position="345"/>
    </location>
</feature>
<keyword evidence="1" id="KW-0812">Transmembrane</keyword>
<dbReference type="RefSeq" id="WP_171677181.1">
    <property type="nucleotide sequence ID" value="NZ_BAAAGT010000005.1"/>
</dbReference>
<evidence type="ECO:0000313" key="2">
    <source>
        <dbReference type="EMBL" id="MBB6570813.1"/>
    </source>
</evidence>
<feature type="transmembrane region" description="Helical" evidence="1">
    <location>
        <begin position="95"/>
        <end position="115"/>
    </location>
</feature>
<reference evidence="2 5" key="2">
    <citation type="submission" date="2020-08" db="EMBL/GenBank/DDBJ databases">
        <title>Sequencing the genomes of 1000 actinobacteria strains.</title>
        <authorList>
            <person name="Klenk H.-P."/>
        </authorList>
    </citation>
    <scope>NUCLEOTIDE SEQUENCE [LARGE SCALE GENOMIC DNA]</scope>
    <source>
        <strain evidence="2 5">DSM 15626</strain>
    </source>
</reference>
<evidence type="ECO:0000256" key="1">
    <source>
        <dbReference type="SAM" id="Phobius"/>
    </source>
</evidence>
<accession>A0A7Y4L3Z0</accession>
<evidence type="ECO:0000313" key="4">
    <source>
        <dbReference type="Proteomes" id="UP000534306"/>
    </source>
</evidence>
<keyword evidence="1" id="KW-0472">Membrane</keyword>
<organism evidence="3 4">
    <name type="scientific">Kribbella sandramycini</name>
    <dbReference type="NCBI Taxonomy" id="60450"/>
    <lineage>
        <taxon>Bacteria</taxon>
        <taxon>Bacillati</taxon>
        <taxon>Actinomycetota</taxon>
        <taxon>Actinomycetes</taxon>
        <taxon>Propionibacteriales</taxon>
        <taxon>Kribbellaceae</taxon>
        <taxon>Kribbella</taxon>
    </lineage>
</organism>
<dbReference type="Proteomes" id="UP000553957">
    <property type="component" value="Unassembled WGS sequence"/>
</dbReference>
<gene>
    <name evidence="2" type="ORF">HNR71_006450</name>
    <name evidence="3" type="ORF">HPO96_27215</name>
</gene>
<feature type="transmembrane region" description="Helical" evidence="1">
    <location>
        <begin position="40"/>
        <end position="59"/>
    </location>
</feature>
<evidence type="ECO:0000313" key="3">
    <source>
        <dbReference type="EMBL" id="NOL43944.1"/>
    </source>
</evidence>
<comment type="caution">
    <text evidence="3">The sequence shown here is derived from an EMBL/GenBank/DDBJ whole genome shotgun (WGS) entry which is preliminary data.</text>
</comment>
<sequence>MGKLFTAWELAALASRLLMIFTLVALYGMDGFAGADWPEWGSMMTTFSLTVLPVAWLLVSAGQSAAPVGRWIALAGVLAAILRVLWVVYDSGPVPTIAVVPLLVALFLVAAYLVYTWPRRASRALRELAWRNGWQVVPTKKLQLPILPLPVGVARSTRDAVRTPTGVAFEVRWVKWHWLVARRVRLSAFIRLVEFNLPTLEVRPGGLARSDLTLESERFNRAFDVLGDDPRYLMAVLHPRNMDALLGARPIGLTIDGRVIALYDRSPLAESLIRGLAALDRLSIPRHVLEDWGKYAGPNLPNPGLKFRDPGDDETPGGMLLRLLGFSGGLLGFTWLGCYLGVTIYGS</sequence>
<proteinExistence type="predicted"/>
<dbReference type="EMBL" id="JACHKF010000001">
    <property type="protein sequence ID" value="MBB6570813.1"/>
    <property type="molecule type" value="Genomic_DNA"/>
</dbReference>
<dbReference type="AlphaFoldDB" id="A0A7Y4L3Z0"/>
<dbReference type="Proteomes" id="UP000534306">
    <property type="component" value="Unassembled WGS sequence"/>
</dbReference>
<keyword evidence="4" id="KW-1185">Reference proteome</keyword>
<protein>
    <submittedName>
        <fullName evidence="3">Uncharacterized protein</fullName>
    </submittedName>
</protein>
<dbReference type="EMBL" id="JABJRC010000007">
    <property type="protein sequence ID" value="NOL43944.1"/>
    <property type="molecule type" value="Genomic_DNA"/>
</dbReference>